<evidence type="ECO:0000313" key="3">
    <source>
        <dbReference type="Proteomes" id="UP000037392"/>
    </source>
</evidence>
<sequence>MSKYVYKMNLPQYRFYNHMVGDGEERKELISDLLAAEMILERGNKKERSQALITLATKKNRLADFIYSQEEDRKRCLKDLTGRDMKQFRKRLDHYLDMLLMIPFFQGQSEKKRRYVDEKSVSSIPPEQRSRRFQYDMEKGKYYTEYDCVPKLLLINEQLYEEYGYYEMTETDRENLERLVADDVHYIINIQGSSGGDCAYLVEKDEELCIKILDRLKGSRKISMENMVGKADGVAAVFLSLLDYLQEMELAEQRWRKYLEDHPRKSEYAGKAIQSQRFVDKNSIKVFDMKQEGAAPDSIGAVYFLSKKNSGRGGFRRTGYEMLPHTRRGHYRKYKNGKTIYVKAAIIHKEKYEGIQSAHRMNQPGGKNKLEQEEEGNAFSQGMSQ</sequence>
<proteinExistence type="predicted"/>
<dbReference type="EMBL" id="ADLK01000049">
    <property type="protein sequence ID" value="KMW12529.1"/>
    <property type="molecule type" value="Genomic_DNA"/>
</dbReference>
<evidence type="ECO:0000313" key="2">
    <source>
        <dbReference type="EMBL" id="KMW12529.1"/>
    </source>
</evidence>
<protein>
    <submittedName>
        <fullName evidence="2">Uncharacterized protein</fullName>
    </submittedName>
</protein>
<accession>A0A0J9BJX3</accession>
<evidence type="ECO:0000256" key="1">
    <source>
        <dbReference type="SAM" id="MobiDB-lite"/>
    </source>
</evidence>
<reference evidence="2 3" key="1">
    <citation type="submission" date="2011-04" db="EMBL/GenBank/DDBJ databases">
        <title>The Genome Sequence of Clostridium citroniae WAL-19142.</title>
        <authorList>
            <consortium name="The Broad Institute Genome Sequencing Platform"/>
            <person name="Earl A."/>
            <person name="Ward D."/>
            <person name="Feldgarden M."/>
            <person name="Gevers D."/>
            <person name="Warren Y.A."/>
            <person name="Tyrrell K.L."/>
            <person name="Citron D.M."/>
            <person name="Goldstein E.J."/>
            <person name="Daigneault M."/>
            <person name="Allen-Vercoe E."/>
            <person name="Young S.K."/>
            <person name="Zeng Q."/>
            <person name="Gargeya S."/>
            <person name="Fitzgerald M."/>
            <person name="Haas B."/>
            <person name="Abouelleil A."/>
            <person name="Alvarado L."/>
            <person name="Arachchi H.M."/>
            <person name="Berlin A."/>
            <person name="Brown A."/>
            <person name="Chapman S.B."/>
            <person name="Chen Z."/>
            <person name="Dunbar C."/>
            <person name="Freedman E."/>
            <person name="Gearin G."/>
            <person name="Gellesch M."/>
            <person name="Goldberg J."/>
            <person name="Griggs A."/>
            <person name="Gujja S."/>
            <person name="Heilman E.R."/>
            <person name="Heiman D."/>
            <person name="Howarth C."/>
            <person name="Larson L."/>
            <person name="Lui A."/>
            <person name="MacDonald P.J."/>
            <person name="Mehta T."/>
            <person name="Montmayeur A."/>
            <person name="Murphy C."/>
            <person name="Neiman D."/>
            <person name="Pearson M."/>
            <person name="Priest M."/>
            <person name="Roberts A."/>
            <person name="Saif S."/>
            <person name="Shea T."/>
            <person name="Shenoy N."/>
            <person name="Sisk P."/>
            <person name="Stolte C."/>
            <person name="Sykes S."/>
            <person name="White J."/>
            <person name="Yandava C."/>
            <person name="Wortman J."/>
            <person name="Nusbaum C."/>
            <person name="Birren B."/>
        </authorList>
    </citation>
    <scope>NUCLEOTIDE SEQUENCE [LARGE SCALE GENOMIC DNA]</scope>
    <source>
        <strain evidence="2 3">WAL-19142</strain>
    </source>
</reference>
<feature type="region of interest" description="Disordered" evidence="1">
    <location>
        <begin position="356"/>
        <end position="385"/>
    </location>
</feature>
<dbReference type="RefSeq" id="WP_117451828.1">
    <property type="nucleotide sequence ID" value="NZ_KQ235886.1"/>
</dbReference>
<comment type="caution">
    <text evidence="2">The sequence shown here is derived from an EMBL/GenBank/DDBJ whole genome shotgun (WGS) entry which is preliminary data.</text>
</comment>
<name>A0A0J9BJX3_9FIRM</name>
<gene>
    <name evidence="2" type="ORF">HMPREF9470_05254</name>
</gene>
<dbReference type="PATRIC" id="fig|742734.4.peg.5619"/>
<dbReference type="Proteomes" id="UP000037392">
    <property type="component" value="Unassembled WGS sequence"/>
</dbReference>
<dbReference type="OrthoDB" id="2046122at2"/>
<dbReference type="GeneID" id="93165888"/>
<organism evidence="2 3">
    <name type="scientific">[Clostridium] citroniae WAL-19142</name>
    <dbReference type="NCBI Taxonomy" id="742734"/>
    <lineage>
        <taxon>Bacteria</taxon>
        <taxon>Bacillati</taxon>
        <taxon>Bacillota</taxon>
        <taxon>Clostridia</taxon>
        <taxon>Lachnospirales</taxon>
        <taxon>Lachnospiraceae</taxon>
        <taxon>Enterocloster</taxon>
    </lineage>
</organism>
<dbReference type="AlphaFoldDB" id="A0A0J9BJX3"/>